<organism evidence="15 17">
    <name type="scientific">Chitinophaga sancti</name>
    <dbReference type="NCBI Taxonomy" id="1004"/>
    <lineage>
        <taxon>Bacteria</taxon>
        <taxon>Pseudomonadati</taxon>
        <taxon>Bacteroidota</taxon>
        <taxon>Chitinophagia</taxon>
        <taxon>Chitinophagales</taxon>
        <taxon>Chitinophagaceae</taxon>
        <taxon>Chitinophaga</taxon>
    </lineage>
</organism>
<dbReference type="InterPro" id="IPR041383">
    <property type="entry name" value="RuvC_III"/>
</dbReference>
<evidence type="ECO:0000313" key="16">
    <source>
        <dbReference type="EMBL" id="WQG89094.1"/>
    </source>
</evidence>
<dbReference type="Pfam" id="PF13395">
    <property type="entry name" value="HNH_4"/>
    <property type="match status" value="1"/>
</dbReference>
<keyword evidence="9 12" id="KW-0238">DNA-binding</keyword>
<feature type="domain" description="HNH Cas9-type" evidence="14">
    <location>
        <begin position="785"/>
        <end position="944"/>
    </location>
</feature>
<evidence type="ECO:0000256" key="6">
    <source>
        <dbReference type="ARBA" id="ARBA00022842"/>
    </source>
</evidence>
<evidence type="ECO:0000256" key="8">
    <source>
        <dbReference type="ARBA" id="ARBA00023118"/>
    </source>
</evidence>
<protein>
    <submittedName>
        <fullName evidence="15">CRISPR-associated endonuclease Csn1</fullName>
    </submittedName>
    <submittedName>
        <fullName evidence="16">HNH endonuclease domain-containing protein</fullName>
    </submittedName>
</protein>
<dbReference type="PROSITE" id="PS51749">
    <property type="entry name" value="HNH_CAS9"/>
    <property type="match status" value="1"/>
</dbReference>
<evidence type="ECO:0000256" key="10">
    <source>
        <dbReference type="ARBA" id="ARBA00023211"/>
    </source>
</evidence>
<evidence type="ECO:0000256" key="4">
    <source>
        <dbReference type="ARBA" id="ARBA00022759"/>
    </source>
</evidence>
<evidence type="ECO:0000256" key="2">
    <source>
        <dbReference type="ARBA" id="ARBA00022722"/>
    </source>
</evidence>
<keyword evidence="6" id="KW-0460">Magnesium</keyword>
<accession>A0A1K1QHS9</accession>
<dbReference type="RefSeq" id="WP_072360925.1">
    <property type="nucleotide sequence ID" value="NZ_CP139972.1"/>
</dbReference>
<keyword evidence="3" id="KW-0479">Metal-binding</keyword>
<evidence type="ECO:0000256" key="13">
    <source>
        <dbReference type="SAM" id="Coils"/>
    </source>
</evidence>
<keyword evidence="7" id="KW-0694">RNA-binding</keyword>
<dbReference type="Proteomes" id="UP001326715">
    <property type="component" value="Chromosome"/>
</dbReference>
<evidence type="ECO:0000256" key="1">
    <source>
        <dbReference type="ARBA" id="ARBA00001946"/>
    </source>
</evidence>
<keyword evidence="18" id="KW-1185">Reference proteome</keyword>
<reference evidence="16 18" key="2">
    <citation type="submission" date="2023-11" db="EMBL/GenBank/DDBJ databases">
        <title>MicrobeMod: A computational toolkit for identifying prokaryotic methylation and restriction-modification with nanopore sequencing.</title>
        <authorList>
            <person name="Crits-Christoph A."/>
            <person name="Kang S.C."/>
            <person name="Lee H."/>
            <person name="Ostrov N."/>
        </authorList>
    </citation>
    <scope>NUCLEOTIDE SEQUENCE [LARGE SCALE GENOMIC DNA]</scope>
    <source>
        <strain evidence="16 18">ATCC 23090</strain>
    </source>
</reference>
<feature type="coiled-coil region" evidence="13">
    <location>
        <begin position="898"/>
        <end position="925"/>
    </location>
</feature>
<comment type="subunit">
    <text evidence="11">Monomer. Binds crRNA and tracrRNA.</text>
</comment>
<dbReference type="GO" id="GO:0016787">
    <property type="term" value="F:hydrolase activity"/>
    <property type="evidence" value="ECO:0007669"/>
    <property type="project" value="UniProtKB-KW"/>
</dbReference>
<name>A0A1K1QHS9_9BACT</name>
<keyword evidence="4 12" id="KW-0255">Endonuclease</keyword>
<dbReference type="InterPro" id="IPR003615">
    <property type="entry name" value="HNH_nuc"/>
</dbReference>
<dbReference type="InterPro" id="IPR028629">
    <property type="entry name" value="Cas9"/>
</dbReference>
<evidence type="ECO:0000256" key="7">
    <source>
        <dbReference type="ARBA" id="ARBA00022884"/>
    </source>
</evidence>
<evidence type="ECO:0000313" key="17">
    <source>
        <dbReference type="Proteomes" id="UP000183788"/>
    </source>
</evidence>
<evidence type="ECO:0000256" key="11">
    <source>
        <dbReference type="ARBA" id="ARBA00046380"/>
    </source>
</evidence>
<evidence type="ECO:0000256" key="9">
    <source>
        <dbReference type="ARBA" id="ARBA00023125"/>
    </source>
</evidence>
<dbReference type="GO" id="GO:0046872">
    <property type="term" value="F:metal ion binding"/>
    <property type="evidence" value="ECO:0007669"/>
    <property type="project" value="UniProtKB-KW"/>
</dbReference>
<dbReference type="OrthoDB" id="9777169at2"/>
<dbReference type="InterPro" id="IPR033114">
    <property type="entry name" value="HNH_CAS9"/>
</dbReference>
<dbReference type="GO" id="GO:0003677">
    <property type="term" value="F:DNA binding"/>
    <property type="evidence" value="ECO:0007669"/>
    <property type="project" value="UniProtKB-UniRule"/>
</dbReference>
<dbReference type="EMBL" id="CP140154">
    <property type="protein sequence ID" value="WQG89094.1"/>
    <property type="molecule type" value="Genomic_DNA"/>
</dbReference>
<keyword evidence="13" id="KW-0175">Coiled coil</keyword>
<dbReference type="GO" id="GO:0051607">
    <property type="term" value="P:defense response to virus"/>
    <property type="evidence" value="ECO:0007669"/>
    <property type="project" value="UniProtKB-KW"/>
</dbReference>
<keyword evidence="8" id="KW-0051">Antiviral defense</keyword>
<dbReference type="GO" id="GO:0003723">
    <property type="term" value="F:RNA binding"/>
    <property type="evidence" value="ECO:0007669"/>
    <property type="project" value="UniProtKB-UniRule"/>
</dbReference>
<keyword evidence="2 12" id="KW-0540">Nuclease</keyword>
<keyword evidence="5 12" id="KW-0378">Hydrolase</keyword>
<dbReference type="InterPro" id="IPR036397">
    <property type="entry name" value="RNaseH_sf"/>
</dbReference>
<dbReference type="NCBIfam" id="TIGR01865">
    <property type="entry name" value="cas_Csn1"/>
    <property type="match status" value="2"/>
</dbReference>
<sequence length="1424" mass="167064">MNNTLGIDLGTHSIGWAIRNPDLQGNQTEKVGVIRFNEGVGSGKAGEYSYAGQRTTKRAARRLNQARKYRIWTTLDHLISEGYCPLSKEDLNNWRHYNKGEVHTNKNAGRVYPIDNFEFANWVKLDFDQDNAPDYKSPYQLRKELVTIKLSFSEEKNRHKLGRALYHIAQRRGFKSSRKETIESIEELAADEKEIDLQVSEKKKNRVISELFEKYPAAKTIGHLYALLEDDNVRIRENISQYAIRENYKDEIKHIFEFQELGLEHPLYKQLVEEKKNKNDGSIFYKRPLRSQKGLIGKCTLEANKYRVPVSHPAFEKYRAWSFLNNIQYRTQGQGWQNLPLALKEMIFKEKFFRKSKVYFPFSEIIELLLKKGYHWTYNYSPKTTVTGCPVSARLKEIFGENYNNIEIEKTPSSKTSKNYYNLEDIWHVLFSYEDQECVVDFAEQRLQLPPDKAKLFVAAWNAMPVGYGMLSLNAINKINHFLIKGLIYTEAVLLANIPYVIGPELWEGNETLFLNAISTIIETNREQKLIVNIVNNLVSKHKSLDQKFGYKNNDYKLDDQDHSNILGTIIEVLGQSKWDELPEEKRSFVREMVTGCYQAYFRTTGLVRKDIRGQRHFEVKTSNHTFYKSDSGYYTMPKLINSLTTFIQDNFIVSEKKLSKVYHPSEINIYPAAKPGKDQVTVLGSPKTDAFRNPMAMRALHELRKLINYLITTGQIDSETRVVVEVARELNDANKRWAIETWQKQREAENEEFRRIIEELVQKDGIQANSQSEKDIDKIRLWYEQNGEETVPPLTDERREIKGIRWTENKKDSYKQISLQKSMIEKYRLWKEQECQCIYTGKVIPIAELFNSNVVDFEHTIPRSISFDNSLANQTVCYAYYNRTIKKNLLPFHLPDYEGILSRLEKWEEKVNRIKQQLDFWRSKSKKAIDKTRKDEAIRQRHLWQMELDYWQNKVNRFTIKEVTTGFKNRQKIDTQLISKYAFHYLKSYFEKVEVQKGSITAEFRKIYSVQSFDEKKDRSKHSHHAKDAAILTLIPVAGKRDEILREYYECKERHQPFSNTPYPGFRREYVMDIDDNILINNVKNNQMLSIAKKKIRKRGKEVFIPGTNTPMWATGDCIRGQLHQETFYGAIKPAKRDEKGILIKDEEGKFVQENEIQYVLRVPFEYKKDAGSVGFKTLEEVEKKIVDVGLKEQIRKQVNEAGSLKEAFEKGIYMLDKEGNKVNKIRHIRIWVTVVEPLKIKKHTHPSRFPYKQDYYAANATNSYFAIYKGEGRKGYDVRSLFQTANILSLNKTRRRDELFESSKSIIKGKKTHTLHLSCVLERGTKVIFSKGENDDLASLEHREILKRLYVLTKFEKDGRLNFRYHLEARNDIKDVYTESELDFTTPKPTLRFSYSKYDFWVEGYDFNINMDGSITFNTSKP</sequence>
<evidence type="ECO:0000313" key="15">
    <source>
        <dbReference type="EMBL" id="SFW59225.1"/>
    </source>
</evidence>
<comment type="cofactor">
    <cofactor evidence="1">
        <name>Mg(2+)</name>
        <dbReference type="ChEBI" id="CHEBI:18420"/>
    </cofactor>
</comment>
<evidence type="ECO:0000256" key="5">
    <source>
        <dbReference type="ARBA" id="ARBA00022801"/>
    </source>
</evidence>
<dbReference type="EMBL" id="FPIZ01000008">
    <property type="protein sequence ID" value="SFW59225.1"/>
    <property type="molecule type" value="Genomic_DNA"/>
</dbReference>
<proteinExistence type="predicted"/>
<evidence type="ECO:0000259" key="14">
    <source>
        <dbReference type="PROSITE" id="PS51749"/>
    </source>
</evidence>
<reference evidence="15 17" key="1">
    <citation type="submission" date="2016-11" db="EMBL/GenBank/DDBJ databases">
        <authorList>
            <person name="Jaros S."/>
            <person name="Januszkiewicz K."/>
            <person name="Wedrychowicz H."/>
        </authorList>
    </citation>
    <scope>NUCLEOTIDE SEQUENCE [LARGE SCALE GENOMIC DNA]</scope>
    <source>
        <strain evidence="15 17">DSM 784</strain>
    </source>
</reference>
<dbReference type="GO" id="GO:0004519">
    <property type="term" value="F:endonuclease activity"/>
    <property type="evidence" value="ECO:0007669"/>
    <property type="project" value="UniProtKB-UniRule"/>
</dbReference>
<dbReference type="Gene3D" id="3.30.420.10">
    <property type="entry name" value="Ribonuclease H-like superfamily/Ribonuclease H"/>
    <property type="match status" value="2"/>
</dbReference>
<gene>
    <name evidence="15" type="ORF">SAMN05661012_02745</name>
    <name evidence="16" type="ORF">SR876_29625</name>
</gene>
<evidence type="ECO:0000256" key="3">
    <source>
        <dbReference type="ARBA" id="ARBA00022723"/>
    </source>
</evidence>
<dbReference type="Pfam" id="PF18541">
    <property type="entry name" value="RuvC_III"/>
    <property type="match status" value="1"/>
</dbReference>
<keyword evidence="10" id="KW-0464">Manganese</keyword>
<dbReference type="STRING" id="1004.SAMN05661012_02745"/>
<evidence type="ECO:0000256" key="12">
    <source>
        <dbReference type="PROSITE-ProRule" id="PRU01085"/>
    </source>
</evidence>
<dbReference type="Proteomes" id="UP000183788">
    <property type="component" value="Unassembled WGS sequence"/>
</dbReference>
<evidence type="ECO:0000313" key="18">
    <source>
        <dbReference type="Proteomes" id="UP001326715"/>
    </source>
</evidence>